<reference evidence="2" key="1">
    <citation type="submission" date="2023-03" db="EMBL/GenBank/DDBJ databases">
        <title>Massive genome expansion in bonnet fungi (Mycena s.s.) driven by repeated elements and novel gene families across ecological guilds.</title>
        <authorList>
            <consortium name="Lawrence Berkeley National Laboratory"/>
            <person name="Harder C.B."/>
            <person name="Miyauchi S."/>
            <person name="Viragh M."/>
            <person name="Kuo A."/>
            <person name="Thoen E."/>
            <person name="Andreopoulos B."/>
            <person name="Lu D."/>
            <person name="Skrede I."/>
            <person name="Drula E."/>
            <person name="Henrissat B."/>
            <person name="Morin E."/>
            <person name="Kohler A."/>
            <person name="Barry K."/>
            <person name="LaButti K."/>
            <person name="Morin E."/>
            <person name="Salamov A."/>
            <person name="Lipzen A."/>
            <person name="Mereny Z."/>
            <person name="Hegedus B."/>
            <person name="Baldrian P."/>
            <person name="Stursova M."/>
            <person name="Weitz H."/>
            <person name="Taylor A."/>
            <person name="Grigoriev I.V."/>
            <person name="Nagy L.G."/>
            <person name="Martin F."/>
            <person name="Kauserud H."/>
        </authorList>
    </citation>
    <scope>NUCLEOTIDE SEQUENCE</scope>
    <source>
        <strain evidence="2">CBHHK067</strain>
    </source>
</reference>
<gene>
    <name evidence="2" type="ORF">B0H17DRAFT_1147877</name>
</gene>
<evidence type="ECO:0000313" key="2">
    <source>
        <dbReference type="EMBL" id="KAJ7648922.1"/>
    </source>
</evidence>
<sequence>MRAKVIRGTIQLISPANTAENRAGGSVLDEPGQPQQTRCLRRSARTGEGAWGVRGILHCAEAWVSLTGKGGRYSMGNGGSCVFESWETSVPAEAGPGSEDVFGIQNEVPWSCYLRWANSTRIPESRALERGIDHGTFVVFSFSTKISQTGEGNLALAAARSLAQSRDERKEGRGARATCELSELMD</sequence>
<feature type="region of interest" description="Disordered" evidence="1">
    <location>
        <begin position="167"/>
        <end position="186"/>
    </location>
</feature>
<comment type="caution">
    <text evidence="2">The sequence shown here is derived from an EMBL/GenBank/DDBJ whole genome shotgun (WGS) entry which is preliminary data.</text>
</comment>
<proteinExistence type="predicted"/>
<dbReference type="Proteomes" id="UP001221757">
    <property type="component" value="Unassembled WGS sequence"/>
</dbReference>
<dbReference type="AlphaFoldDB" id="A0AAD7CH97"/>
<organism evidence="2 3">
    <name type="scientific">Mycena rosella</name>
    <name type="common">Pink bonnet</name>
    <name type="synonym">Agaricus rosellus</name>
    <dbReference type="NCBI Taxonomy" id="1033263"/>
    <lineage>
        <taxon>Eukaryota</taxon>
        <taxon>Fungi</taxon>
        <taxon>Dikarya</taxon>
        <taxon>Basidiomycota</taxon>
        <taxon>Agaricomycotina</taxon>
        <taxon>Agaricomycetes</taxon>
        <taxon>Agaricomycetidae</taxon>
        <taxon>Agaricales</taxon>
        <taxon>Marasmiineae</taxon>
        <taxon>Mycenaceae</taxon>
        <taxon>Mycena</taxon>
    </lineage>
</organism>
<protein>
    <submittedName>
        <fullName evidence="2">Uncharacterized protein</fullName>
    </submittedName>
</protein>
<accession>A0AAD7CH97</accession>
<keyword evidence="3" id="KW-1185">Reference proteome</keyword>
<evidence type="ECO:0000256" key="1">
    <source>
        <dbReference type="SAM" id="MobiDB-lite"/>
    </source>
</evidence>
<dbReference type="EMBL" id="JARKIE010000371">
    <property type="protein sequence ID" value="KAJ7648922.1"/>
    <property type="molecule type" value="Genomic_DNA"/>
</dbReference>
<evidence type="ECO:0000313" key="3">
    <source>
        <dbReference type="Proteomes" id="UP001221757"/>
    </source>
</evidence>
<name>A0AAD7CH97_MYCRO</name>